<name>A0ABX8ZCR4_9NEIS</name>
<dbReference type="InterPro" id="IPR009883">
    <property type="entry name" value="YgfX"/>
</dbReference>
<protein>
    <submittedName>
        <fullName evidence="1">Uncharacterized protein</fullName>
    </submittedName>
</protein>
<accession>A0ABX8ZCR4</accession>
<dbReference type="Pfam" id="PF07254">
    <property type="entry name" value="Cpta_toxin"/>
    <property type="match status" value="1"/>
</dbReference>
<sequence>MQALIGFALLPILAISFVMYWRSGERVCVLRMQDSGEVEVHDHQGRVELMVLLPSSVVTDVLIVLHLKSQQKKLAVVLWPDSASSEVLRQWRVCLRWAWQNSKRGDDVG</sequence>
<organism evidence="1 2">
    <name type="scientific">Deefgea tanakiae</name>
    <dbReference type="NCBI Taxonomy" id="2865840"/>
    <lineage>
        <taxon>Bacteria</taxon>
        <taxon>Pseudomonadati</taxon>
        <taxon>Pseudomonadota</taxon>
        <taxon>Betaproteobacteria</taxon>
        <taxon>Neisseriales</taxon>
        <taxon>Chitinibacteraceae</taxon>
        <taxon>Deefgea</taxon>
    </lineage>
</organism>
<gene>
    <name evidence="1" type="ORF">K4H28_06070</name>
</gene>
<keyword evidence="2" id="KW-1185">Reference proteome</keyword>
<reference evidence="1 2" key="1">
    <citation type="submission" date="2021-08" db="EMBL/GenBank/DDBJ databases">
        <title>complete genome sequencing of Deefgea sp. D25.</title>
        <authorList>
            <person name="Bae J.-W."/>
            <person name="Gim D.-H."/>
        </authorList>
    </citation>
    <scope>NUCLEOTIDE SEQUENCE [LARGE SCALE GENOMIC DNA]</scope>
    <source>
        <strain evidence="1 2">D25</strain>
    </source>
</reference>
<dbReference type="Proteomes" id="UP000825679">
    <property type="component" value="Chromosome"/>
</dbReference>
<dbReference type="EMBL" id="CP081150">
    <property type="protein sequence ID" value="QZA78960.1"/>
    <property type="molecule type" value="Genomic_DNA"/>
</dbReference>
<evidence type="ECO:0000313" key="2">
    <source>
        <dbReference type="Proteomes" id="UP000825679"/>
    </source>
</evidence>
<evidence type="ECO:0000313" key="1">
    <source>
        <dbReference type="EMBL" id="QZA78960.1"/>
    </source>
</evidence>
<proteinExistence type="predicted"/>